<evidence type="ECO:0000256" key="2">
    <source>
        <dbReference type="SAM" id="Coils"/>
    </source>
</evidence>
<gene>
    <name evidence="4" type="ORF">DWX94_13220</name>
</gene>
<dbReference type="Pfam" id="PF09588">
    <property type="entry name" value="YqaJ"/>
    <property type="match status" value="1"/>
</dbReference>
<accession>A0A3R5WI68</accession>
<dbReference type="Proteomes" id="UP000283295">
    <property type="component" value="Unassembled WGS sequence"/>
</dbReference>
<feature type="coiled-coil region" evidence="2">
    <location>
        <begin position="224"/>
        <end position="258"/>
    </location>
</feature>
<dbReference type="GO" id="GO:0016787">
    <property type="term" value="F:hydrolase activity"/>
    <property type="evidence" value="ECO:0007669"/>
    <property type="project" value="UniProtKB-KW"/>
</dbReference>
<keyword evidence="2" id="KW-0175">Coiled coil</keyword>
<proteinExistence type="predicted"/>
<dbReference type="InterPro" id="IPR051703">
    <property type="entry name" value="NF-kappa-B_Signaling_Reg"/>
</dbReference>
<dbReference type="InterPro" id="IPR011335">
    <property type="entry name" value="Restrct_endonuc-II-like"/>
</dbReference>
<evidence type="ECO:0000259" key="3">
    <source>
        <dbReference type="Pfam" id="PF09588"/>
    </source>
</evidence>
<organism evidence="4 5">
    <name type="scientific">Coprococcus eutactus</name>
    <dbReference type="NCBI Taxonomy" id="33043"/>
    <lineage>
        <taxon>Bacteria</taxon>
        <taxon>Bacillati</taxon>
        <taxon>Bacillota</taxon>
        <taxon>Clostridia</taxon>
        <taxon>Lachnospirales</taxon>
        <taxon>Lachnospiraceae</taxon>
        <taxon>Coprococcus</taxon>
    </lineage>
</organism>
<name>A0A3R5WI68_9FIRM</name>
<evidence type="ECO:0000313" key="5">
    <source>
        <dbReference type="Proteomes" id="UP000283295"/>
    </source>
</evidence>
<keyword evidence="1" id="KW-0378">Hydrolase</keyword>
<dbReference type="AlphaFoldDB" id="A0A3R5WI68"/>
<reference evidence="4 5" key="1">
    <citation type="submission" date="2018-08" db="EMBL/GenBank/DDBJ databases">
        <title>A genome reference for cultivated species of the human gut microbiota.</title>
        <authorList>
            <person name="Zou Y."/>
            <person name="Xue W."/>
            <person name="Luo G."/>
        </authorList>
    </citation>
    <scope>NUCLEOTIDE SEQUENCE [LARGE SCALE GENOMIC DNA]</scope>
    <source>
        <strain evidence="4 5">AF22-21</strain>
    </source>
</reference>
<dbReference type="NCBIfam" id="TIGR03033">
    <property type="entry name" value="phage_rel_nuc"/>
    <property type="match status" value="1"/>
</dbReference>
<sequence>MRRLISTLDLPKEEWLRYRKKGITGTDAGAICGLNPYASAFQIYQNKISEDIEQRDNESMRQGRDLEEYVAQRFTEETGLKIRKANAIYQNEEYPFMLADFDRLIVGSRAGLECKTVSPYSSDKWDDGNISLHYQMQVQHYLAVSGYDCWYVAALIFGQKFFVRKIERDEELIKYLITIEENFWNNNVLARVMPDPDGTDSCSETISKMYFKGDRNKQVELHGYKAVLDRRMELDSLIKKLEQEKAAIDQRIKIEMQDATIAVEADYKISWLNIEQSRFDAKKFKEDAPVMYNKYCNNTASRRFMIKRAA</sequence>
<dbReference type="PANTHER" id="PTHR46609:SF6">
    <property type="entry name" value="EXONUCLEASE, PHAGE-TYPE_RECB, C-TERMINAL DOMAIN-CONTAINING PROTEIN-RELATED"/>
    <property type="match status" value="1"/>
</dbReference>
<evidence type="ECO:0000256" key="1">
    <source>
        <dbReference type="ARBA" id="ARBA00022801"/>
    </source>
</evidence>
<keyword evidence="4" id="KW-0540">Nuclease</keyword>
<feature type="domain" description="YqaJ viral recombinase" evidence="3">
    <location>
        <begin position="14"/>
        <end position="148"/>
    </location>
</feature>
<dbReference type="PANTHER" id="PTHR46609">
    <property type="entry name" value="EXONUCLEASE, PHAGE-TYPE/RECB, C-TERMINAL DOMAIN-CONTAINING PROTEIN"/>
    <property type="match status" value="1"/>
</dbReference>
<dbReference type="OrthoDB" id="46225at2"/>
<protein>
    <submittedName>
        <fullName evidence="4">Endonuclease</fullName>
    </submittedName>
</protein>
<evidence type="ECO:0000313" key="4">
    <source>
        <dbReference type="EMBL" id="RGS36048.1"/>
    </source>
</evidence>
<dbReference type="EMBL" id="QRVK01000056">
    <property type="protein sequence ID" value="RGS36048.1"/>
    <property type="molecule type" value="Genomic_DNA"/>
</dbReference>
<dbReference type="InterPro" id="IPR011604">
    <property type="entry name" value="PDDEXK-like_dom_sf"/>
</dbReference>
<keyword evidence="4" id="KW-0255">Endonuclease</keyword>
<dbReference type="InterPro" id="IPR017482">
    <property type="entry name" value="Lambda-type_endonuclease"/>
</dbReference>
<comment type="caution">
    <text evidence="4">The sequence shown here is derived from an EMBL/GenBank/DDBJ whole genome shotgun (WGS) entry which is preliminary data.</text>
</comment>
<dbReference type="InterPro" id="IPR019080">
    <property type="entry name" value="YqaJ_viral_recombinase"/>
</dbReference>
<dbReference type="GO" id="GO:0004519">
    <property type="term" value="F:endonuclease activity"/>
    <property type="evidence" value="ECO:0007669"/>
    <property type="project" value="UniProtKB-KW"/>
</dbReference>
<dbReference type="Gene3D" id="3.90.320.10">
    <property type="match status" value="1"/>
</dbReference>
<dbReference type="SUPFAM" id="SSF52980">
    <property type="entry name" value="Restriction endonuclease-like"/>
    <property type="match status" value="1"/>
</dbReference>